<evidence type="ECO:0000313" key="3">
    <source>
        <dbReference type="Proteomes" id="UP000241769"/>
    </source>
</evidence>
<evidence type="ECO:0000313" key="2">
    <source>
        <dbReference type="EMBL" id="PRP80884.1"/>
    </source>
</evidence>
<organism evidence="2 3">
    <name type="scientific">Planoprotostelium fungivorum</name>
    <dbReference type="NCBI Taxonomy" id="1890364"/>
    <lineage>
        <taxon>Eukaryota</taxon>
        <taxon>Amoebozoa</taxon>
        <taxon>Evosea</taxon>
        <taxon>Variosea</taxon>
        <taxon>Cavosteliida</taxon>
        <taxon>Cavosteliaceae</taxon>
        <taxon>Planoprotostelium</taxon>
    </lineage>
</organism>
<evidence type="ECO:0000256" key="1">
    <source>
        <dbReference type="SAM" id="Phobius"/>
    </source>
</evidence>
<dbReference type="InParanoid" id="A0A2P6NAA0"/>
<feature type="transmembrane region" description="Helical" evidence="1">
    <location>
        <begin position="18"/>
        <end position="36"/>
    </location>
</feature>
<comment type="caution">
    <text evidence="2">The sequence shown here is derived from an EMBL/GenBank/DDBJ whole genome shotgun (WGS) entry which is preliminary data.</text>
</comment>
<keyword evidence="3" id="KW-1185">Reference proteome</keyword>
<protein>
    <submittedName>
        <fullName evidence="2">Uncharacterized protein</fullName>
    </submittedName>
</protein>
<proteinExistence type="predicted"/>
<reference evidence="2 3" key="1">
    <citation type="journal article" date="2018" name="Genome Biol. Evol.">
        <title>Multiple Roots of Fruiting Body Formation in Amoebozoa.</title>
        <authorList>
            <person name="Hillmann F."/>
            <person name="Forbes G."/>
            <person name="Novohradska S."/>
            <person name="Ferling I."/>
            <person name="Riege K."/>
            <person name="Groth M."/>
            <person name="Westermann M."/>
            <person name="Marz M."/>
            <person name="Spaller T."/>
            <person name="Winckler T."/>
            <person name="Schaap P."/>
            <person name="Glockner G."/>
        </authorList>
    </citation>
    <scope>NUCLEOTIDE SEQUENCE [LARGE SCALE GENOMIC DNA]</scope>
    <source>
        <strain evidence="2 3">Jena</strain>
    </source>
</reference>
<name>A0A2P6NAA0_9EUKA</name>
<keyword evidence="1" id="KW-1133">Transmembrane helix</keyword>
<keyword evidence="1" id="KW-0812">Transmembrane</keyword>
<dbReference type="Proteomes" id="UP000241769">
    <property type="component" value="Unassembled WGS sequence"/>
</dbReference>
<sequence length="190" mass="21252">MDEASNKVGEYLGSPRTFYTQCLVLVLVFTAIINYFKLVSNNNRIVGSQYLEYQEFFLESPDVSFLNFSTSGFSNDINASKRALSLITEEAIVMFGSCHETQSDQVPYNSNFSVEVVNAKYSCEMSQEERRSRNPCLSGPVSCISDTVYPRVTDCRSHQSGHATLSAMRSGLEEGYAGVTNPGHFRNCWL</sequence>
<gene>
    <name evidence="2" type="ORF">PROFUN_11325</name>
</gene>
<accession>A0A2P6NAA0</accession>
<dbReference type="EMBL" id="MDYQ01000135">
    <property type="protein sequence ID" value="PRP80884.1"/>
    <property type="molecule type" value="Genomic_DNA"/>
</dbReference>
<keyword evidence="1" id="KW-0472">Membrane</keyword>
<dbReference type="AlphaFoldDB" id="A0A2P6NAA0"/>